<dbReference type="PROSITE" id="PS51257">
    <property type="entry name" value="PROKAR_LIPOPROTEIN"/>
    <property type="match status" value="1"/>
</dbReference>
<keyword evidence="18" id="KW-1185">Reference proteome</keyword>
<feature type="domain" description="Plant heme peroxidase family profile" evidence="15">
    <location>
        <begin position="29"/>
        <end position="333"/>
    </location>
</feature>
<feature type="binding site" evidence="11">
    <location>
        <position position="257"/>
    </location>
    <ligand>
        <name>Ca(2+)</name>
        <dbReference type="ChEBI" id="CHEBI:29108"/>
        <label>2</label>
    </ligand>
</feature>
<dbReference type="CDD" id="cd00693">
    <property type="entry name" value="secretory_peroxidase"/>
    <property type="match status" value="1"/>
</dbReference>
<feature type="disulfide bond" evidence="13">
    <location>
        <begin position="78"/>
        <end position="83"/>
    </location>
</feature>
<feature type="binding site" evidence="11">
    <location>
        <position position="77"/>
    </location>
    <ligand>
        <name>Ca(2+)</name>
        <dbReference type="ChEBI" id="CHEBI:29108"/>
        <label>1</label>
    </ligand>
</feature>
<keyword evidence="8 13" id="KW-1015">Disulfide bond</keyword>
<dbReference type="FunFam" id="1.10.420.10:FF:000001">
    <property type="entry name" value="Peroxidase"/>
    <property type="match status" value="1"/>
</dbReference>
<dbReference type="Pfam" id="PF00141">
    <property type="entry name" value="peroxidase"/>
    <property type="match status" value="1"/>
</dbReference>
<dbReference type="PRINTS" id="PR00461">
    <property type="entry name" value="PLPEROXIDASE"/>
</dbReference>
<dbReference type="InterPro" id="IPR019793">
    <property type="entry name" value="Peroxidases_heam-ligand_BS"/>
</dbReference>
<keyword evidence="4 14" id="KW-0349">Heme</keyword>
<keyword evidence="14" id="KW-0732">Signal</keyword>
<dbReference type="GO" id="GO:0020037">
    <property type="term" value="F:heme binding"/>
    <property type="evidence" value="ECO:0007669"/>
    <property type="project" value="UniProtKB-UniRule"/>
</dbReference>
<evidence type="ECO:0000256" key="12">
    <source>
        <dbReference type="PIRSR" id="PIRSR600823-4"/>
    </source>
</evidence>
<evidence type="ECO:0000256" key="5">
    <source>
        <dbReference type="ARBA" id="ARBA00022723"/>
    </source>
</evidence>
<dbReference type="EMBL" id="CM026433">
    <property type="protein sequence ID" value="KAG0554400.1"/>
    <property type="molecule type" value="Genomic_DNA"/>
</dbReference>
<comment type="caution">
    <text evidence="16">The sequence shown here is derived from an EMBL/GenBank/DDBJ whole genome shotgun (WGS) entry which is preliminary data.</text>
</comment>
<keyword evidence="3 14" id="KW-0575">Peroxidase</keyword>
<dbReference type="GO" id="GO:0046872">
    <property type="term" value="F:metal ion binding"/>
    <property type="evidence" value="ECO:0007669"/>
    <property type="project" value="UniProtKB-UniRule"/>
</dbReference>
<dbReference type="GO" id="GO:0005576">
    <property type="term" value="C:extracellular region"/>
    <property type="evidence" value="ECO:0007669"/>
    <property type="project" value="UniProtKB-SubCell"/>
</dbReference>
<feature type="disulfide bond" evidence="13">
    <location>
        <begin position="41"/>
        <end position="121"/>
    </location>
</feature>
<dbReference type="EMBL" id="CM026433">
    <property type="protein sequence ID" value="KAG0554399.1"/>
    <property type="molecule type" value="Genomic_DNA"/>
</dbReference>
<feature type="binding site" evidence="11">
    <location>
        <position position="86"/>
    </location>
    <ligand>
        <name>Ca(2+)</name>
        <dbReference type="ChEBI" id="CHEBI:29108"/>
        <label>1</label>
    </ligand>
</feature>
<dbReference type="PROSITE" id="PS00435">
    <property type="entry name" value="PEROXIDASE_1"/>
    <property type="match status" value="1"/>
</dbReference>
<feature type="binding site" evidence="11">
    <location>
        <position position="80"/>
    </location>
    <ligand>
        <name>Ca(2+)</name>
        <dbReference type="ChEBI" id="CHEBI:29108"/>
        <label>1</label>
    </ligand>
</feature>
<comment type="catalytic activity">
    <reaction evidence="1 14">
        <text>2 a phenolic donor + H2O2 = 2 a phenolic radical donor + 2 H2O</text>
        <dbReference type="Rhea" id="RHEA:56136"/>
        <dbReference type="ChEBI" id="CHEBI:15377"/>
        <dbReference type="ChEBI" id="CHEBI:16240"/>
        <dbReference type="ChEBI" id="CHEBI:139520"/>
        <dbReference type="ChEBI" id="CHEBI:139521"/>
        <dbReference type="EC" id="1.11.1.7"/>
    </reaction>
</comment>
<dbReference type="Proteomes" id="UP000822688">
    <property type="component" value="Chromosome 12"/>
</dbReference>
<feature type="binding site" evidence="11">
    <location>
        <position position="254"/>
    </location>
    <ligand>
        <name>Ca(2+)</name>
        <dbReference type="ChEBI" id="CHEBI:29108"/>
        <label>2</label>
    </ligand>
</feature>
<feature type="disulfide bond" evidence="13">
    <location>
        <begin position="209"/>
        <end position="241"/>
    </location>
</feature>
<keyword evidence="14" id="KW-0376">Hydrogen peroxide</keyword>
<evidence type="ECO:0000256" key="10">
    <source>
        <dbReference type="PIRSR" id="PIRSR600823-2"/>
    </source>
</evidence>
<evidence type="ECO:0000256" key="3">
    <source>
        <dbReference type="ARBA" id="ARBA00022559"/>
    </source>
</evidence>
<evidence type="ECO:0000313" key="17">
    <source>
        <dbReference type="EMBL" id="KAG0554402.1"/>
    </source>
</evidence>
<accession>A0A8T0G5Q8</accession>
<dbReference type="GO" id="GO:0042744">
    <property type="term" value="P:hydrogen peroxide catabolic process"/>
    <property type="evidence" value="ECO:0007669"/>
    <property type="project" value="UniProtKB-KW"/>
</dbReference>
<dbReference type="PRINTS" id="PR00458">
    <property type="entry name" value="PEROXIDASE"/>
</dbReference>
<comment type="cofactor">
    <cofactor evidence="11 14">
        <name>Ca(2+)</name>
        <dbReference type="ChEBI" id="CHEBI:29108"/>
    </cofactor>
    <text evidence="11 14">Binds 2 calcium ions per subunit.</text>
</comment>
<dbReference type="AlphaFoldDB" id="A0A8T0G5Q8"/>
<feature type="active site" description="Proton acceptor" evidence="9">
    <location>
        <position position="76"/>
    </location>
</feature>
<feature type="disulfide bond" evidence="13">
    <location>
        <begin position="127"/>
        <end position="329"/>
    </location>
</feature>
<dbReference type="InterPro" id="IPR000823">
    <property type="entry name" value="Peroxidase_pln"/>
</dbReference>
<dbReference type="EC" id="1.11.1.7" evidence="14"/>
<evidence type="ECO:0000256" key="11">
    <source>
        <dbReference type="PIRSR" id="PIRSR600823-3"/>
    </source>
</evidence>
<feature type="site" description="Transition state stabilizer" evidence="12">
    <location>
        <position position="72"/>
    </location>
</feature>
<comment type="similarity">
    <text evidence="14">Belongs to the peroxidase family. Classical plant (class III) peroxidase subfamily.</text>
</comment>
<evidence type="ECO:0000313" key="16">
    <source>
        <dbReference type="EMBL" id="KAG0554400.1"/>
    </source>
</evidence>
<reference evidence="16" key="1">
    <citation type="submission" date="2020-06" db="EMBL/GenBank/DDBJ databases">
        <title>WGS assembly of Ceratodon purpureus strain R40.</title>
        <authorList>
            <person name="Carey S.B."/>
            <person name="Jenkins J."/>
            <person name="Shu S."/>
            <person name="Lovell J.T."/>
            <person name="Sreedasyam A."/>
            <person name="Maumus F."/>
            <person name="Tiley G.P."/>
            <person name="Fernandez-Pozo N."/>
            <person name="Barry K."/>
            <person name="Chen C."/>
            <person name="Wang M."/>
            <person name="Lipzen A."/>
            <person name="Daum C."/>
            <person name="Saski C.A."/>
            <person name="Payton A.C."/>
            <person name="Mcbreen J.C."/>
            <person name="Conrad R.E."/>
            <person name="Kollar L.M."/>
            <person name="Olsson S."/>
            <person name="Huttunen S."/>
            <person name="Landis J.B."/>
            <person name="Wickett N.J."/>
            <person name="Johnson M.G."/>
            <person name="Rensing S.A."/>
            <person name="Grimwood J."/>
            <person name="Schmutz J."/>
            <person name="Mcdaniel S.F."/>
        </authorList>
    </citation>
    <scope>NUCLEOTIDE SEQUENCE</scope>
    <source>
        <strain evidence="16">R40</strain>
    </source>
</reference>
<sequence length="334" mass="36126">MVDMRASFCYVTLVVVALLSCHRGVSAAPLEVDFYKAPNRCPNAEAIVLQTLKGLVNGNAHDGPGLPAILLRLHFHDCFVRGCDASVLLDVPNSEKTAGPNARLLGFDAVDVIKSELEKACPGVVSCADILAFAARDSVALTGGQGYSVPAGRRDGFESVASEAAQFLPDSQSKVTGPKNLVDNFANQGLSKEDMVVLSGAHTIGECACHHVDSRIYTYPSKDGVDPNIPKDYVNKLKKKCSTPGLQKRTFDLDVATDLKFDTQYYSNLVVKKGMLVSDQALYEDASTKVLVDKYRKQAVFFDAFAKAMVKMGNIRVLTGTEGQIRKNCRAVNK</sequence>
<protein>
    <recommendedName>
        <fullName evidence="14">Peroxidase</fullName>
        <ecNumber evidence="14">1.11.1.7</ecNumber>
    </recommendedName>
</protein>
<gene>
    <name evidence="16" type="ORF">KC19_12G088600</name>
    <name evidence="17" type="ORF">KC19_12G088800</name>
</gene>
<dbReference type="InterPro" id="IPR002016">
    <property type="entry name" value="Haem_peroxidase"/>
</dbReference>
<dbReference type="InterPro" id="IPR033905">
    <property type="entry name" value="Secretory_peroxidase"/>
</dbReference>
<evidence type="ECO:0000256" key="1">
    <source>
        <dbReference type="ARBA" id="ARBA00000189"/>
    </source>
</evidence>
<dbReference type="GO" id="GO:0006979">
    <property type="term" value="P:response to oxidative stress"/>
    <property type="evidence" value="ECO:0007669"/>
    <property type="project" value="UniProtKB-UniRule"/>
</dbReference>
<comment type="subcellular location">
    <subcellularLocation>
        <location evidence="14">Secreted</location>
    </subcellularLocation>
</comment>
<dbReference type="PROSITE" id="PS50873">
    <property type="entry name" value="PEROXIDASE_4"/>
    <property type="match status" value="1"/>
</dbReference>
<dbReference type="InterPro" id="IPR010255">
    <property type="entry name" value="Haem_peroxidase_sf"/>
</dbReference>
<proteinExistence type="inferred from homology"/>
<dbReference type="PANTHER" id="PTHR31235">
    <property type="entry name" value="PEROXIDASE 25-RELATED"/>
    <property type="match status" value="1"/>
</dbReference>
<keyword evidence="11 14" id="KW-0106">Calcium</keyword>
<name>A0A8T0G5Q8_CERPU</name>
<feature type="binding site" evidence="11">
    <location>
        <position position="203"/>
    </location>
    <ligand>
        <name>Ca(2+)</name>
        <dbReference type="ChEBI" id="CHEBI:29108"/>
        <label>2</label>
    </ligand>
</feature>
<evidence type="ECO:0000259" key="15">
    <source>
        <dbReference type="PROSITE" id="PS50873"/>
    </source>
</evidence>
<evidence type="ECO:0000256" key="8">
    <source>
        <dbReference type="ARBA" id="ARBA00023157"/>
    </source>
</evidence>
<organism evidence="16 18">
    <name type="scientific">Ceratodon purpureus</name>
    <name type="common">Fire moss</name>
    <name type="synonym">Dicranum purpureum</name>
    <dbReference type="NCBI Taxonomy" id="3225"/>
    <lineage>
        <taxon>Eukaryota</taxon>
        <taxon>Viridiplantae</taxon>
        <taxon>Streptophyta</taxon>
        <taxon>Embryophyta</taxon>
        <taxon>Bryophyta</taxon>
        <taxon>Bryophytina</taxon>
        <taxon>Bryopsida</taxon>
        <taxon>Dicranidae</taxon>
        <taxon>Pseudoditrichales</taxon>
        <taxon>Ditrichaceae</taxon>
        <taxon>Ceratodon</taxon>
    </lineage>
</organism>
<evidence type="ECO:0000256" key="9">
    <source>
        <dbReference type="PIRSR" id="PIRSR600823-1"/>
    </source>
</evidence>
<feature type="signal peptide" evidence="14">
    <location>
        <begin position="1"/>
        <end position="27"/>
    </location>
</feature>
<evidence type="ECO:0000256" key="13">
    <source>
        <dbReference type="PIRSR" id="PIRSR600823-5"/>
    </source>
</evidence>
<evidence type="ECO:0000256" key="6">
    <source>
        <dbReference type="ARBA" id="ARBA00023002"/>
    </source>
</evidence>
<comment type="function">
    <text evidence="14">Removal of H(2)O(2), oxidation of toxic reductants, biosynthesis and degradation of lignin, suberization, auxin catabolism, response to environmental stresses such as wounding, pathogen attack and oxidative stress.</text>
</comment>
<evidence type="ECO:0000256" key="14">
    <source>
        <dbReference type="RuleBase" id="RU362060"/>
    </source>
</evidence>
<feature type="binding site" evidence="11">
    <location>
        <position position="95"/>
    </location>
    <ligand>
        <name>Ca(2+)</name>
        <dbReference type="ChEBI" id="CHEBI:29108"/>
        <label>1</label>
    </ligand>
</feature>
<evidence type="ECO:0000256" key="7">
    <source>
        <dbReference type="ARBA" id="ARBA00023004"/>
    </source>
</evidence>
<evidence type="ECO:0000256" key="4">
    <source>
        <dbReference type="ARBA" id="ARBA00022617"/>
    </source>
</evidence>
<keyword evidence="6 14" id="KW-0560">Oxidoreductase</keyword>
<dbReference type="SUPFAM" id="SSF48113">
    <property type="entry name" value="Heme-dependent peroxidases"/>
    <property type="match status" value="1"/>
</dbReference>
<keyword evidence="7 11" id="KW-0408">Iron</keyword>
<dbReference type="Gene3D" id="1.10.420.10">
    <property type="entry name" value="Peroxidase, domain 2"/>
    <property type="match status" value="1"/>
</dbReference>
<keyword evidence="5 11" id="KW-0479">Metal-binding</keyword>
<comment type="similarity">
    <text evidence="2">Belongs to the peroxidase family. Ascorbate peroxidase subfamily.</text>
</comment>
<feature type="binding site" evidence="10">
    <location>
        <position position="169"/>
    </location>
    <ligand>
        <name>substrate</name>
    </ligand>
</feature>
<evidence type="ECO:0000256" key="2">
    <source>
        <dbReference type="ARBA" id="ARBA00006873"/>
    </source>
</evidence>
<dbReference type="OrthoDB" id="2113341at2759"/>
<feature type="binding site" description="axial binding residue" evidence="11">
    <location>
        <position position="202"/>
    </location>
    <ligand>
        <name>heme b</name>
        <dbReference type="ChEBI" id="CHEBI:60344"/>
    </ligand>
    <ligandPart>
        <name>Fe</name>
        <dbReference type="ChEBI" id="CHEBI:18248"/>
    </ligandPart>
</feature>
<dbReference type="GO" id="GO:0140825">
    <property type="term" value="F:lactoperoxidase activity"/>
    <property type="evidence" value="ECO:0007669"/>
    <property type="project" value="UniProtKB-EC"/>
</dbReference>
<comment type="cofactor">
    <cofactor evidence="11 14">
        <name>heme b</name>
        <dbReference type="ChEBI" id="CHEBI:60344"/>
    </cofactor>
    <text evidence="11 14">Binds 1 heme b (iron(II)-protoporphyrin IX) group per subunit.</text>
</comment>
<evidence type="ECO:0000313" key="18">
    <source>
        <dbReference type="Proteomes" id="UP000822688"/>
    </source>
</evidence>
<dbReference type="Gene3D" id="1.10.520.10">
    <property type="match status" value="1"/>
</dbReference>
<feature type="chain" id="PRO_5036511306" description="Peroxidase" evidence="14">
    <location>
        <begin position="28"/>
        <end position="334"/>
    </location>
</feature>
<feature type="binding site" evidence="11">
    <location>
        <position position="262"/>
    </location>
    <ligand>
        <name>Ca(2+)</name>
        <dbReference type="ChEBI" id="CHEBI:29108"/>
        <label>2</label>
    </ligand>
</feature>
<keyword evidence="14" id="KW-0964">Secreted</keyword>
<feature type="binding site" evidence="11">
    <location>
        <position position="84"/>
    </location>
    <ligand>
        <name>Ca(2+)</name>
        <dbReference type="ChEBI" id="CHEBI:29108"/>
        <label>1</label>
    </ligand>
</feature>
<dbReference type="EMBL" id="CM026433">
    <property type="protein sequence ID" value="KAG0554402.1"/>
    <property type="molecule type" value="Genomic_DNA"/>
</dbReference>
<feature type="binding site" evidence="11">
    <location>
        <position position="82"/>
    </location>
    <ligand>
        <name>Ca(2+)</name>
        <dbReference type="ChEBI" id="CHEBI:29108"/>
        <label>1</label>
    </ligand>
</feature>